<dbReference type="EMBL" id="JAGGKT010000001">
    <property type="protein sequence ID" value="MBP1930087.1"/>
    <property type="molecule type" value="Genomic_DNA"/>
</dbReference>
<evidence type="ECO:0000313" key="2">
    <source>
        <dbReference type="EMBL" id="MBP1930087.1"/>
    </source>
</evidence>
<reference evidence="2 3" key="1">
    <citation type="submission" date="2021-03" db="EMBL/GenBank/DDBJ databases">
        <title>Genomic Encyclopedia of Type Strains, Phase IV (KMG-IV): sequencing the most valuable type-strain genomes for metagenomic binning, comparative biology and taxonomic classification.</title>
        <authorList>
            <person name="Goeker M."/>
        </authorList>
    </citation>
    <scope>NUCLEOTIDE SEQUENCE [LARGE SCALE GENOMIC DNA]</scope>
    <source>
        <strain evidence="2 3">DSM 24738</strain>
    </source>
</reference>
<accession>A0ABS4GIV5</accession>
<evidence type="ECO:0000256" key="1">
    <source>
        <dbReference type="SAM" id="Phobius"/>
    </source>
</evidence>
<evidence type="ECO:0000313" key="3">
    <source>
        <dbReference type="Proteomes" id="UP001519343"/>
    </source>
</evidence>
<feature type="transmembrane region" description="Helical" evidence="1">
    <location>
        <begin position="6"/>
        <end position="37"/>
    </location>
</feature>
<keyword evidence="1" id="KW-0472">Membrane</keyword>
<gene>
    <name evidence="2" type="ORF">J2Z37_000074</name>
</gene>
<keyword evidence="1" id="KW-0812">Transmembrane</keyword>
<organism evidence="2 3">
    <name type="scientific">Ammoniphilus resinae</name>
    <dbReference type="NCBI Taxonomy" id="861532"/>
    <lineage>
        <taxon>Bacteria</taxon>
        <taxon>Bacillati</taxon>
        <taxon>Bacillota</taxon>
        <taxon>Bacilli</taxon>
        <taxon>Bacillales</taxon>
        <taxon>Paenibacillaceae</taxon>
        <taxon>Aneurinibacillus group</taxon>
        <taxon>Ammoniphilus</taxon>
    </lineage>
</organism>
<keyword evidence="1" id="KW-1133">Transmembrane helix</keyword>
<proteinExistence type="predicted"/>
<sequence>MSNNGLLIAIAAGILTFIIAGDLHPLVVTNVLLGLIWGKMTEKR</sequence>
<comment type="caution">
    <text evidence="2">The sequence shown here is derived from an EMBL/GenBank/DDBJ whole genome shotgun (WGS) entry which is preliminary data.</text>
</comment>
<dbReference type="Proteomes" id="UP001519343">
    <property type="component" value="Unassembled WGS sequence"/>
</dbReference>
<keyword evidence="3" id="KW-1185">Reference proteome</keyword>
<protein>
    <submittedName>
        <fullName evidence="2">Uncharacterized protein</fullName>
    </submittedName>
</protein>
<dbReference type="RefSeq" id="WP_280922134.1">
    <property type="nucleotide sequence ID" value="NZ_JAGGKT010000001.1"/>
</dbReference>
<name>A0ABS4GIV5_9BACL</name>